<dbReference type="AlphaFoldDB" id="A0A7J6F4C3"/>
<feature type="transmembrane region" description="Helical" evidence="1">
    <location>
        <begin position="99"/>
        <end position="119"/>
    </location>
</feature>
<evidence type="ECO:0000313" key="2">
    <source>
        <dbReference type="EMBL" id="KAF4364739.1"/>
    </source>
</evidence>
<sequence>MSGGYYSSSQRSEASMPFHLCFFLCILFMFVGLSWYSNYEALIEGMLDQIKLGLMVSPLLLLLALHLLSYAETPRRHRLGGLSSFIPLPERDSFNRAGATPWGVGFLLVFLFFMVSYQSSLQERWFPLLGMILIVYQYIYRCMQRNITSCRSREVYSVSMAPNRLHRI</sequence>
<organism evidence="2 3">
    <name type="scientific">Cannabis sativa</name>
    <name type="common">Hemp</name>
    <name type="synonym">Marijuana</name>
    <dbReference type="NCBI Taxonomy" id="3483"/>
    <lineage>
        <taxon>Eukaryota</taxon>
        <taxon>Viridiplantae</taxon>
        <taxon>Streptophyta</taxon>
        <taxon>Embryophyta</taxon>
        <taxon>Tracheophyta</taxon>
        <taxon>Spermatophyta</taxon>
        <taxon>Magnoliopsida</taxon>
        <taxon>eudicotyledons</taxon>
        <taxon>Gunneridae</taxon>
        <taxon>Pentapetalae</taxon>
        <taxon>rosids</taxon>
        <taxon>fabids</taxon>
        <taxon>Rosales</taxon>
        <taxon>Cannabaceae</taxon>
        <taxon>Cannabis</taxon>
    </lineage>
</organism>
<dbReference type="PANTHER" id="PTHR33306">
    <property type="entry name" value="EXPRESSED PROTEIN-RELATED-RELATED"/>
    <property type="match status" value="1"/>
</dbReference>
<gene>
    <name evidence="2" type="ORF">F8388_013770</name>
</gene>
<evidence type="ECO:0000313" key="3">
    <source>
        <dbReference type="Proteomes" id="UP000525078"/>
    </source>
</evidence>
<protein>
    <submittedName>
        <fullName evidence="2">Uncharacterized protein</fullName>
    </submittedName>
</protein>
<proteinExistence type="predicted"/>
<dbReference type="Proteomes" id="UP000525078">
    <property type="component" value="Unassembled WGS sequence"/>
</dbReference>
<keyword evidence="1" id="KW-1133">Transmembrane helix</keyword>
<keyword evidence="1" id="KW-0472">Membrane</keyword>
<keyword evidence="1" id="KW-0812">Transmembrane</keyword>
<feature type="transmembrane region" description="Helical" evidence="1">
    <location>
        <begin position="49"/>
        <end position="68"/>
    </location>
</feature>
<feature type="transmembrane region" description="Helical" evidence="1">
    <location>
        <begin position="125"/>
        <end position="143"/>
    </location>
</feature>
<dbReference type="PANTHER" id="PTHR33306:SF5">
    <property type="entry name" value="OXIDOREDUCTASE_TRANSITION METAL ION-BINDING PROTEIN"/>
    <property type="match status" value="1"/>
</dbReference>
<accession>A0A7J6F4C3</accession>
<feature type="transmembrane region" description="Helical" evidence="1">
    <location>
        <begin position="20"/>
        <end position="37"/>
    </location>
</feature>
<name>A0A7J6F4C3_CANSA</name>
<comment type="caution">
    <text evidence="2">The sequence shown here is derived from an EMBL/GenBank/DDBJ whole genome shotgun (WGS) entry which is preliminary data.</text>
</comment>
<dbReference type="EMBL" id="JAATIP010000165">
    <property type="protein sequence ID" value="KAF4364739.1"/>
    <property type="molecule type" value="Genomic_DNA"/>
</dbReference>
<reference evidence="2 3" key="1">
    <citation type="journal article" date="2020" name="bioRxiv">
        <title>Sequence and annotation of 42 cannabis genomes reveals extensive copy number variation in cannabinoid synthesis and pathogen resistance genes.</title>
        <authorList>
            <person name="Mckernan K.J."/>
            <person name="Helbert Y."/>
            <person name="Kane L.T."/>
            <person name="Ebling H."/>
            <person name="Zhang L."/>
            <person name="Liu B."/>
            <person name="Eaton Z."/>
            <person name="Mclaughlin S."/>
            <person name="Kingan S."/>
            <person name="Baybayan P."/>
            <person name="Concepcion G."/>
            <person name="Jordan M."/>
            <person name="Riva A."/>
            <person name="Barbazuk W."/>
            <person name="Harkins T."/>
        </authorList>
    </citation>
    <scope>NUCLEOTIDE SEQUENCE [LARGE SCALE GENOMIC DNA]</scope>
    <source>
        <strain evidence="3">cv. Jamaican Lion 4</strain>
        <tissue evidence="2">Leaf</tissue>
    </source>
</reference>
<evidence type="ECO:0000256" key="1">
    <source>
        <dbReference type="SAM" id="Phobius"/>
    </source>
</evidence>